<dbReference type="EMBL" id="CP012040">
    <property type="protein sequence ID" value="AKP50221.1"/>
    <property type="molecule type" value="Genomic_DNA"/>
</dbReference>
<dbReference type="PATRIC" id="fig|320787.5.peg.846"/>
<dbReference type="KEGG" id="camu:CA2015_0760"/>
<dbReference type="RefSeq" id="WP_084011628.1">
    <property type="nucleotide sequence ID" value="NZ_CP012040.1"/>
</dbReference>
<dbReference type="PROSITE" id="PS51257">
    <property type="entry name" value="PROKAR_LIPOPROTEIN"/>
    <property type="match status" value="1"/>
</dbReference>
<accession>A0A0H4P700</accession>
<dbReference type="InterPro" id="IPR032260">
    <property type="entry name" value="DUF5060"/>
</dbReference>
<organism evidence="3 4">
    <name type="scientific">Cyclobacterium amurskyense</name>
    <dbReference type="NCBI Taxonomy" id="320787"/>
    <lineage>
        <taxon>Bacteria</taxon>
        <taxon>Pseudomonadati</taxon>
        <taxon>Bacteroidota</taxon>
        <taxon>Cytophagia</taxon>
        <taxon>Cytophagales</taxon>
        <taxon>Cyclobacteriaceae</taxon>
        <taxon>Cyclobacterium</taxon>
    </lineage>
</organism>
<feature type="chain" id="PRO_5005207851" description="DUF5060 domain-containing protein" evidence="1">
    <location>
        <begin position="21"/>
        <end position="584"/>
    </location>
</feature>
<keyword evidence="1" id="KW-0732">Signal</keyword>
<dbReference type="Gene3D" id="3.20.20.80">
    <property type="entry name" value="Glycosidases"/>
    <property type="match status" value="1"/>
</dbReference>
<evidence type="ECO:0000259" key="2">
    <source>
        <dbReference type="Pfam" id="PF16586"/>
    </source>
</evidence>
<dbReference type="STRING" id="320787.CA2015_0760"/>
<evidence type="ECO:0000313" key="4">
    <source>
        <dbReference type="Proteomes" id="UP000036520"/>
    </source>
</evidence>
<sequence length="584" mass="66461">MPRISMICFLFIGFLLVSCGQTPNITGNFKAYQKLTFSWEGPELTEDKSTFLNYRMEMSFTDPDGQQILVPGYFAADGNAGETGAETGKIWRAHLLPLKAGEWEYEVRFLEGENIAIATDNSTASSLAFDKQKGSFTVLPEDRSESGFLGKGKLQYIGEHFLQFSNGDYFFKMGANAPEVLLQYKGFDGTDTDRDYKDHVSDWKEGDLLWQGDKGKGIVGVINYLKEQGINSHYFLLMNAYGDGKAAFPWKGKDDYYLYDVSKLDQWQYLFDYMMQEGLMTQFVLSEQENQSYFEHNEGGDFANSRKVFYRELAARFGYLNAVTWNIGEENGWEKDPTYGKSISSDQRKQFAAYLSDLLPYNELIVVHNGPSTTDAIFEDLLGDSSYTGISFQGNYQNVEHGYGRILHWRNESEAAGHPWVVTYDEPYTSPEFPEVATWRKNSLWASLMAGAAGMEVYIGKGEDLRIQDYRKYTDYWEIMKHAKSFFTESGIPYQQLEPQTSQDANSWVLSANEEVYVVYLREVGEGELNLPAGVFEIQWFDPRTGNWSQNEALKEVSGEGMTALGKAPSDPDLDWVVLLKKKK</sequence>
<dbReference type="Gene3D" id="2.60.40.10">
    <property type="entry name" value="Immunoglobulins"/>
    <property type="match status" value="1"/>
</dbReference>
<evidence type="ECO:0000256" key="1">
    <source>
        <dbReference type="SAM" id="SignalP"/>
    </source>
</evidence>
<feature type="domain" description="DUF5060" evidence="2">
    <location>
        <begin position="30"/>
        <end position="109"/>
    </location>
</feature>
<gene>
    <name evidence="3" type="ORF">CA2015_0760</name>
</gene>
<dbReference type="Proteomes" id="UP000036520">
    <property type="component" value="Chromosome"/>
</dbReference>
<feature type="signal peptide" evidence="1">
    <location>
        <begin position="1"/>
        <end position="20"/>
    </location>
</feature>
<dbReference type="Pfam" id="PF16586">
    <property type="entry name" value="DUF5060"/>
    <property type="match status" value="1"/>
</dbReference>
<protein>
    <recommendedName>
        <fullName evidence="2">DUF5060 domain-containing protein</fullName>
    </recommendedName>
</protein>
<name>A0A0H4P700_9BACT</name>
<proteinExistence type="predicted"/>
<reference evidence="3 4" key="1">
    <citation type="submission" date="2015-07" db="EMBL/GenBank/DDBJ databases">
        <authorList>
            <person name="Kim K.M."/>
        </authorList>
    </citation>
    <scope>NUCLEOTIDE SEQUENCE [LARGE SCALE GENOMIC DNA]</scope>
    <source>
        <strain evidence="3 4">KCTC 12363</strain>
    </source>
</reference>
<dbReference type="InterPro" id="IPR013783">
    <property type="entry name" value="Ig-like_fold"/>
</dbReference>
<dbReference type="AlphaFoldDB" id="A0A0H4P700"/>
<keyword evidence="4" id="KW-1185">Reference proteome</keyword>
<dbReference type="OrthoDB" id="266054at2"/>
<evidence type="ECO:0000313" key="3">
    <source>
        <dbReference type="EMBL" id="AKP50221.1"/>
    </source>
</evidence>